<reference evidence="1 2" key="1">
    <citation type="journal article" date="2015" name="Biotechnol. Bioeng.">
        <title>Genome sequence and phenotypic characterization of Caulobacter segnis.</title>
        <authorList>
            <person name="Patel S."/>
            <person name="Fletcher B."/>
            <person name="Scott D.C."/>
            <person name="Ely B."/>
        </authorList>
    </citation>
    <scope>NUCLEOTIDE SEQUENCE [LARGE SCALE GENOMIC DNA]</scope>
    <source>
        <strain evidence="1 2">ERI-2</strain>
    </source>
</reference>
<dbReference type="OrthoDB" id="1900759at2"/>
<dbReference type="RefSeq" id="WP_063554155.1">
    <property type="nucleotide sequence ID" value="NZ_LITT01000005.1"/>
</dbReference>
<evidence type="ECO:0000313" key="1">
    <source>
        <dbReference type="EMBL" id="OAA91574.1"/>
    </source>
</evidence>
<dbReference type="AlphaFoldDB" id="A0A166S3E7"/>
<dbReference type="EMBL" id="LITT01000005">
    <property type="protein sequence ID" value="OAA91574.1"/>
    <property type="molecule type" value="Genomic_DNA"/>
</dbReference>
<evidence type="ECO:0000313" key="2">
    <source>
        <dbReference type="Proteomes" id="UP000077407"/>
    </source>
</evidence>
<sequence length="149" mass="16917">MIKLKAFLGYTAAVLSLFVVLATFIANDFWAKEFVNITSLKVSPIYTGGEVSKTISFKDYTIKIHKPVFQGLFSDRHKGFVEVDYVGKNIPTVISQNIDFDSDGKYDFYIKYDTKNDKSQFKSLNKNVISLQGVYKITTGYAVRVNLKK</sequence>
<accession>A0A166S3E7</accession>
<dbReference type="Proteomes" id="UP000077407">
    <property type="component" value="Unassembled WGS sequence"/>
</dbReference>
<name>A0A166S3E7_9CLOT</name>
<dbReference type="PATRIC" id="fig|1538.10.peg.1035"/>
<proteinExistence type="predicted"/>
<organism evidence="1 2">
    <name type="scientific">Clostridium ljungdahlii</name>
    <dbReference type="NCBI Taxonomy" id="1538"/>
    <lineage>
        <taxon>Bacteria</taxon>
        <taxon>Bacillati</taxon>
        <taxon>Bacillota</taxon>
        <taxon>Clostridia</taxon>
        <taxon>Eubacteriales</taxon>
        <taxon>Clostridiaceae</taxon>
        <taxon>Clostridium</taxon>
    </lineage>
</organism>
<protein>
    <submittedName>
        <fullName evidence="1">Uncharacterized protein</fullName>
    </submittedName>
</protein>
<gene>
    <name evidence="1" type="ORF">WY13_00539</name>
</gene>
<comment type="caution">
    <text evidence="1">The sequence shown here is derived from an EMBL/GenBank/DDBJ whole genome shotgun (WGS) entry which is preliminary data.</text>
</comment>